<feature type="transmembrane region" description="Helical" evidence="1">
    <location>
        <begin position="50"/>
        <end position="68"/>
    </location>
</feature>
<keyword evidence="1" id="KW-1133">Transmembrane helix</keyword>
<evidence type="ECO:0000256" key="1">
    <source>
        <dbReference type="SAM" id="Phobius"/>
    </source>
</evidence>
<protein>
    <recommendedName>
        <fullName evidence="4">Proton-coupled thiamine transporter</fullName>
    </recommendedName>
</protein>
<dbReference type="GO" id="GO:0015234">
    <property type="term" value="F:thiamine transmembrane transporter activity"/>
    <property type="evidence" value="ECO:0007669"/>
    <property type="project" value="InterPro"/>
</dbReference>
<accession>A0A829RA12</accession>
<feature type="transmembrane region" description="Helical" evidence="1">
    <location>
        <begin position="6"/>
        <end position="29"/>
    </location>
</feature>
<dbReference type="EMBL" id="AODG01000004">
    <property type="protein sequence ID" value="EUJ29968.1"/>
    <property type="molecule type" value="Genomic_DNA"/>
</dbReference>
<keyword evidence="1" id="KW-0472">Membrane</keyword>
<comment type="caution">
    <text evidence="2">The sequence shown here is derived from an EMBL/GenBank/DDBJ whole genome shotgun (WGS) entry which is preliminary data.</text>
</comment>
<dbReference type="Proteomes" id="UP000019251">
    <property type="component" value="Unassembled WGS sequence"/>
</dbReference>
<proteinExistence type="predicted"/>
<dbReference type="AlphaFoldDB" id="A0A829RA12"/>
<evidence type="ECO:0008006" key="4">
    <source>
        <dbReference type="Google" id="ProtNLM"/>
    </source>
</evidence>
<dbReference type="NCBIfam" id="TIGR02357">
    <property type="entry name" value="ECF_ThiT_YuaJ"/>
    <property type="match status" value="1"/>
</dbReference>
<organism evidence="2 3">
    <name type="scientific">Listeria grayi FSL F6-1183</name>
    <dbReference type="NCBI Taxonomy" id="1265827"/>
    <lineage>
        <taxon>Bacteria</taxon>
        <taxon>Bacillati</taxon>
        <taxon>Bacillota</taxon>
        <taxon>Bacilli</taxon>
        <taxon>Bacillales</taxon>
        <taxon>Listeriaceae</taxon>
        <taxon>Listeria</taxon>
    </lineage>
</organism>
<dbReference type="RefSeq" id="WP_036104096.1">
    <property type="nucleotide sequence ID" value="NZ_AODG01000004.1"/>
</dbReference>
<name>A0A829RA12_LISGR</name>
<keyword evidence="1" id="KW-0812">Transmembrane</keyword>
<sequence length="187" mass="20598">MVNKRLLVLLECAIFAAIGLILSLVPTDIGSSFSISLGMIPIYVIAIRRGFWAAGFTGLLWGLLHFVVGKAYILTPWQAVIEYVIAFVFVAFAGINSSKIRYLIVAKSYKKAISLAWVSMFVGGFAKYFWHYVAGVIFWGAYAFKGWSAQLFSIVMNGASFLATLIVAGIVVSYLIKLAPNLFFSKK</sequence>
<evidence type="ECO:0000313" key="2">
    <source>
        <dbReference type="EMBL" id="EUJ29968.1"/>
    </source>
</evidence>
<dbReference type="Gene3D" id="1.10.1760.20">
    <property type="match status" value="1"/>
</dbReference>
<dbReference type="InterPro" id="IPR012651">
    <property type="entry name" value="Thia_Transptr_ThiT"/>
</dbReference>
<evidence type="ECO:0000313" key="3">
    <source>
        <dbReference type="Proteomes" id="UP000019251"/>
    </source>
</evidence>
<feature type="transmembrane region" description="Helical" evidence="1">
    <location>
        <begin position="74"/>
        <end position="95"/>
    </location>
</feature>
<reference evidence="2 3" key="1">
    <citation type="submission" date="2012-12" db="EMBL/GenBank/DDBJ databases">
        <title>Novel taxa of Listeriaceae from agricultural environments in the United States.</title>
        <authorList>
            <person name="den Bakker H.C."/>
            <person name="Allred A."/>
            <person name="Warchocki S."/>
            <person name="Wright E.M."/>
            <person name="Burrell A."/>
            <person name="Nightingale K.K."/>
            <person name="Kephart D."/>
            <person name="Wiedmann M."/>
        </authorList>
    </citation>
    <scope>NUCLEOTIDE SEQUENCE [LARGE SCALE GENOMIC DNA]</scope>
    <source>
        <strain evidence="2 3">FSL F6-1183</strain>
    </source>
</reference>
<dbReference type="GO" id="GO:0005886">
    <property type="term" value="C:plasma membrane"/>
    <property type="evidence" value="ECO:0007669"/>
    <property type="project" value="InterPro"/>
</dbReference>
<feature type="transmembrane region" description="Helical" evidence="1">
    <location>
        <begin position="154"/>
        <end position="176"/>
    </location>
</feature>
<dbReference type="Pfam" id="PF09515">
    <property type="entry name" value="Thia_YuaJ"/>
    <property type="match status" value="1"/>
</dbReference>
<gene>
    <name evidence="2" type="ORF">LMUR_02707</name>
</gene>
<feature type="transmembrane region" description="Helical" evidence="1">
    <location>
        <begin position="115"/>
        <end position="142"/>
    </location>
</feature>